<reference evidence="1 2" key="1">
    <citation type="submission" date="2018-08" db="EMBL/GenBank/DDBJ databases">
        <title>Diversity &amp; Physiological Properties of Lignin-Decomposing Actinobacteria from Soil.</title>
        <authorList>
            <person name="Roh S.G."/>
            <person name="Kim S.B."/>
        </authorList>
    </citation>
    <scope>NUCLEOTIDE SEQUENCE [LARGE SCALE GENOMIC DNA]</scope>
    <source>
        <strain evidence="1 2">MMS17-GH009</strain>
    </source>
</reference>
<keyword evidence="2" id="KW-1185">Reference proteome</keyword>
<dbReference type="RefSeq" id="WP_117489358.1">
    <property type="nucleotide sequence ID" value="NZ_QVIG01000001.1"/>
</dbReference>
<proteinExistence type="predicted"/>
<organism evidence="1 2">
    <name type="scientific">Kitasatospora xanthocidica</name>
    <dbReference type="NCBI Taxonomy" id="83382"/>
    <lineage>
        <taxon>Bacteria</taxon>
        <taxon>Bacillati</taxon>
        <taxon>Actinomycetota</taxon>
        <taxon>Actinomycetes</taxon>
        <taxon>Kitasatosporales</taxon>
        <taxon>Streptomycetaceae</taxon>
        <taxon>Kitasatospora</taxon>
    </lineage>
</organism>
<protein>
    <submittedName>
        <fullName evidence="1">Uncharacterized protein</fullName>
    </submittedName>
</protein>
<gene>
    <name evidence="1" type="ORF">DR950_28370</name>
</gene>
<dbReference type="Proteomes" id="UP000263377">
    <property type="component" value="Unassembled WGS sequence"/>
</dbReference>
<name>A0A373A0Q3_9ACTN</name>
<accession>A0A373A0Q3</accession>
<dbReference type="EMBL" id="QVIG01000001">
    <property type="protein sequence ID" value="RGD61157.1"/>
    <property type="molecule type" value="Genomic_DNA"/>
</dbReference>
<sequence length="210" mass="22439">MKTRWKVTAFVTALLAAPAVVLVASANGYGPLALRERMVLLSPGEAKGRIDAALRATMGAVSPPLSYAGADVDLYRRSDHWDHESSLETNVTGIVRVRTVVSRAKLPLLMEQVTPAWRALGSPNVVRADNSAKYPRLLGAGTVGGETSLAVNAVGSEDSSSYMVTFEAEVFGVLYQPARAYAPMSPLGRTPHDAAGYVVVDPVDDPYWSH</sequence>
<evidence type="ECO:0000313" key="1">
    <source>
        <dbReference type="EMBL" id="RGD61157.1"/>
    </source>
</evidence>
<dbReference type="AlphaFoldDB" id="A0A373A0Q3"/>
<evidence type="ECO:0000313" key="2">
    <source>
        <dbReference type="Proteomes" id="UP000263377"/>
    </source>
</evidence>
<comment type="caution">
    <text evidence="1">The sequence shown here is derived from an EMBL/GenBank/DDBJ whole genome shotgun (WGS) entry which is preliminary data.</text>
</comment>